<dbReference type="SUPFAM" id="SSF53254">
    <property type="entry name" value="Phosphoglycerate mutase-like"/>
    <property type="match status" value="1"/>
</dbReference>
<dbReference type="InterPro" id="IPR013078">
    <property type="entry name" value="His_Pase_superF_clade-1"/>
</dbReference>
<keyword evidence="2" id="KW-1185">Reference proteome</keyword>
<dbReference type="Gene3D" id="3.40.50.1240">
    <property type="entry name" value="Phosphoglycerate mutase-like"/>
    <property type="match status" value="1"/>
</dbReference>
<dbReference type="InterPro" id="IPR029033">
    <property type="entry name" value="His_PPase_superfam"/>
</dbReference>
<dbReference type="EMBL" id="AP023356">
    <property type="protein sequence ID" value="BCJ46705.1"/>
    <property type="molecule type" value="Genomic_DNA"/>
</dbReference>
<accession>A0ABN6CND6</accession>
<proteinExistence type="predicted"/>
<protein>
    <submittedName>
        <fullName evidence="1">Phosphoglycerate mutase</fullName>
    </submittedName>
</protein>
<dbReference type="PANTHER" id="PTHR48100:SF15">
    <property type="entry name" value="SEDOHEPTULOSE 1,7-BISPHOSPHATASE"/>
    <property type="match status" value="1"/>
</dbReference>
<dbReference type="RefSeq" id="WP_189331712.1">
    <property type="nucleotide sequence ID" value="NZ_AP023356.1"/>
</dbReference>
<dbReference type="Pfam" id="PF00300">
    <property type="entry name" value="His_Phos_1"/>
    <property type="match status" value="1"/>
</dbReference>
<evidence type="ECO:0000313" key="2">
    <source>
        <dbReference type="Proteomes" id="UP000676967"/>
    </source>
</evidence>
<organism evidence="1 2">
    <name type="scientific">Actinoplanes ianthinogenes</name>
    <dbReference type="NCBI Taxonomy" id="122358"/>
    <lineage>
        <taxon>Bacteria</taxon>
        <taxon>Bacillati</taxon>
        <taxon>Actinomycetota</taxon>
        <taxon>Actinomycetes</taxon>
        <taxon>Micromonosporales</taxon>
        <taxon>Micromonosporaceae</taxon>
        <taxon>Actinoplanes</taxon>
    </lineage>
</organism>
<dbReference type="CDD" id="cd07067">
    <property type="entry name" value="HP_PGM_like"/>
    <property type="match status" value="1"/>
</dbReference>
<dbReference type="InterPro" id="IPR050275">
    <property type="entry name" value="PGM_Phosphatase"/>
</dbReference>
<evidence type="ECO:0000313" key="1">
    <source>
        <dbReference type="EMBL" id="BCJ46705.1"/>
    </source>
</evidence>
<dbReference type="PANTHER" id="PTHR48100">
    <property type="entry name" value="BROAD-SPECIFICITY PHOSPHATASE YOR283W-RELATED"/>
    <property type="match status" value="1"/>
</dbReference>
<name>A0ABN6CND6_9ACTN</name>
<dbReference type="SMART" id="SM00855">
    <property type="entry name" value="PGAM"/>
    <property type="match status" value="1"/>
</dbReference>
<dbReference type="Proteomes" id="UP000676967">
    <property type="component" value="Chromosome"/>
</dbReference>
<gene>
    <name evidence="1" type="primary">gpm_4</name>
    <name evidence="1" type="ORF">Aiant_73620</name>
</gene>
<sequence length="188" mass="19999">MTEIVLVRHGQTEWSANGRHTSFTDLELTAEGEAQARRAGQRLAGRRFAAVIASPRTRALRTAELAGLSVTEVTEDLAEWNYGEYEGITTKEIRAGRPDWSLWAHGCPGGESPAEVGARLDRVLALARSVGGEVALVGHGHSLRVAGARWIGLPAGAGGLLKLDTATVSVLGFEHEVDPVLASWNAPC</sequence>
<reference evidence="1 2" key="1">
    <citation type="submission" date="2020-08" db="EMBL/GenBank/DDBJ databases">
        <title>Whole genome shotgun sequence of Actinoplanes ianthinogenes NBRC 13996.</title>
        <authorList>
            <person name="Komaki H."/>
            <person name="Tamura T."/>
        </authorList>
    </citation>
    <scope>NUCLEOTIDE SEQUENCE [LARGE SCALE GENOMIC DNA]</scope>
    <source>
        <strain evidence="1 2">NBRC 13996</strain>
    </source>
</reference>